<organism evidence="1 2">
    <name type="scientific">Dendrobium nobile</name>
    <name type="common">Orchid</name>
    <dbReference type="NCBI Taxonomy" id="94219"/>
    <lineage>
        <taxon>Eukaryota</taxon>
        <taxon>Viridiplantae</taxon>
        <taxon>Streptophyta</taxon>
        <taxon>Embryophyta</taxon>
        <taxon>Tracheophyta</taxon>
        <taxon>Spermatophyta</taxon>
        <taxon>Magnoliopsida</taxon>
        <taxon>Liliopsida</taxon>
        <taxon>Asparagales</taxon>
        <taxon>Orchidaceae</taxon>
        <taxon>Epidendroideae</taxon>
        <taxon>Malaxideae</taxon>
        <taxon>Dendrobiinae</taxon>
        <taxon>Dendrobium</taxon>
    </lineage>
</organism>
<evidence type="ECO:0000313" key="2">
    <source>
        <dbReference type="Proteomes" id="UP000829196"/>
    </source>
</evidence>
<dbReference type="Proteomes" id="UP000829196">
    <property type="component" value="Unassembled WGS sequence"/>
</dbReference>
<gene>
    <name evidence="1" type="ORF">KFK09_022952</name>
</gene>
<dbReference type="EMBL" id="JAGYWB010000016">
    <property type="protein sequence ID" value="KAI0496631.1"/>
    <property type="molecule type" value="Genomic_DNA"/>
</dbReference>
<evidence type="ECO:0000313" key="1">
    <source>
        <dbReference type="EMBL" id="KAI0496631.1"/>
    </source>
</evidence>
<dbReference type="AlphaFoldDB" id="A0A8T3AKY2"/>
<sequence length="55" mass="6395">MRGKEDYSWLEAIDAPDDFYMRSGKYSGPPVKVFLQLSYSMLVHDSFKLSSSNNW</sequence>
<comment type="caution">
    <text evidence="1">The sequence shown here is derived from an EMBL/GenBank/DDBJ whole genome shotgun (WGS) entry which is preliminary data.</text>
</comment>
<keyword evidence="2" id="KW-1185">Reference proteome</keyword>
<protein>
    <submittedName>
        <fullName evidence="1">Uncharacterized protein</fullName>
    </submittedName>
</protein>
<name>A0A8T3AKY2_DENNO</name>
<proteinExistence type="predicted"/>
<reference evidence="1" key="1">
    <citation type="journal article" date="2022" name="Front. Genet.">
        <title>Chromosome-Scale Assembly of the Dendrobium nobile Genome Provides Insights Into the Molecular Mechanism of the Biosynthesis of the Medicinal Active Ingredient of Dendrobium.</title>
        <authorList>
            <person name="Xu Q."/>
            <person name="Niu S.-C."/>
            <person name="Li K.-L."/>
            <person name="Zheng P.-J."/>
            <person name="Zhang X.-J."/>
            <person name="Jia Y."/>
            <person name="Liu Y."/>
            <person name="Niu Y.-X."/>
            <person name="Yu L.-H."/>
            <person name="Chen D.-F."/>
            <person name="Zhang G.-Q."/>
        </authorList>
    </citation>
    <scope>NUCLEOTIDE SEQUENCE</scope>
    <source>
        <tissue evidence="1">Leaf</tissue>
    </source>
</reference>
<accession>A0A8T3AKY2</accession>